<sequence>MNFQSSKTITKGWKNNRKDSLEIEKSQDSVQSSRGTSADMGSSLFEQLLKGQVVEKQPQKNQGNIKSGNQLEAGTLFSYQKLEEDRQISEIKELIKQIKEEIKMIKKADSALASEVRNIEKITFQSLPIRTGIYHVRVLEVFLSVIRGIRLKIGESKTWMQALMTKKAKRGSLFASRSQRKGTQYSLSQEISTARSVQ</sequence>
<protein>
    <recommendedName>
        <fullName evidence="3">DUF5660 domain-containing protein</fullName>
    </recommendedName>
</protein>
<feature type="region of interest" description="Disordered" evidence="2">
    <location>
        <begin position="1"/>
        <end position="39"/>
    </location>
</feature>
<feature type="coiled-coil region" evidence="1">
    <location>
        <begin position="81"/>
        <end position="111"/>
    </location>
</feature>
<gene>
    <name evidence="4" type="ORF">A3A93_04225</name>
</gene>
<organism evidence="4 5">
    <name type="scientific">Candidatus Roizmanbacteria bacterium RIFCSPLOWO2_01_FULL_38_12</name>
    <dbReference type="NCBI Taxonomy" id="1802061"/>
    <lineage>
        <taxon>Bacteria</taxon>
        <taxon>Candidatus Roizmaniibacteriota</taxon>
    </lineage>
</organism>
<evidence type="ECO:0000259" key="3">
    <source>
        <dbReference type="Pfam" id="PF18904"/>
    </source>
</evidence>
<evidence type="ECO:0000256" key="1">
    <source>
        <dbReference type="SAM" id="Coils"/>
    </source>
</evidence>
<dbReference type="AlphaFoldDB" id="A0A1F7IV16"/>
<evidence type="ECO:0000313" key="4">
    <source>
        <dbReference type="EMBL" id="OGK47208.1"/>
    </source>
</evidence>
<proteinExistence type="predicted"/>
<dbReference type="InterPro" id="IPR043719">
    <property type="entry name" value="DUF5660"/>
</dbReference>
<reference evidence="4 5" key="1">
    <citation type="journal article" date="2016" name="Nat. Commun.">
        <title>Thousands of microbial genomes shed light on interconnected biogeochemical processes in an aquifer system.</title>
        <authorList>
            <person name="Anantharaman K."/>
            <person name="Brown C.T."/>
            <person name="Hug L.A."/>
            <person name="Sharon I."/>
            <person name="Castelle C.J."/>
            <person name="Probst A.J."/>
            <person name="Thomas B.C."/>
            <person name="Singh A."/>
            <person name="Wilkins M.J."/>
            <person name="Karaoz U."/>
            <person name="Brodie E.L."/>
            <person name="Williams K.H."/>
            <person name="Hubbard S.S."/>
            <person name="Banfield J.F."/>
        </authorList>
    </citation>
    <scope>NUCLEOTIDE SEQUENCE [LARGE SCALE GENOMIC DNA]</scope>
</reference>
<comment type="caution">
    <text evidence="4">The sequence shown here is derived from an EMBL/GenBank/DDBJ whole genome shotgun (WGS) entry which is preliminary data.</text>
</comment>
<evidence type="ECO:0000256" key="2">
    <source>
        <dbReference type="SAM" id="MobiDB-lite"/>
    </source>
</evidence>
<dbReference type="STRING" id="1802061.A3A93_04225"/>
<feature type="compositionally biased region" description="Basic and acidic residues" evidence="2">
    <location>
        <begin position="16"/>
        <end position="27"/>
    </location>
</feature>
<feature type="domain" description="DUF5660" evidence="3">
    <location>
        <begin position="87"/>
        <end position="197"/>
    </location>
</feature>
<feature type="compositionally biased region" description="Polar residues" evidence="2">
    <location>
        <begin position="28"/>
        <end position="39"/>
    </location>
</feature>
<dbReference type="Proteomes" id="UP000177141">
    <property type="component" value="Unassembled WGS sequence"/>
</dbReference>
<evidence type="ECO:0000313" key="5">
    <source>
        <dbReference type="Proteomes" id="UP000177141"/>
    </source>
</evidence>
<name>A0A1F7IV16_9BACT</name>
<dbReference type="EMBL" id="MGAL01000035">
    <property type="protein sequence ID" value="OGK47208.1"/>
    <property type="molecule type" value="Genomic_DNA"/>
</dbReference>
<accession>A0A1F7IV16</accession>
<dbReference type="Pfam" id="PF18904">
    <property type="entry name" value="DUF5660"/>
    <property type="match status" value="1"/>
</dbReference>
<keyword evidence="1" id="KW-0175">Coiled coil</keyword>